<feature type="compositionally biased region" description="Low complexity" evidence="1">
    <location>
        <begin position="12"/>
        <end position="26"/>
    </location>
</feature>
<reference evidence="3 4" key="1">
    <citation type="submission" date="2022-04" db="EMBL/GenBank/DDBJ databases">
        <title>Human microbiome associated bacterial genomes.</title>
        <authorList>
            <person name="Sandstrom S."/>
            <person name="Salamzade R."/>
            <person name="Kalan L.R."/>
        </authorList>
    </citation>
    <scope>NUCLEOTIDE SEQUENCE [LARGE SCALE GENOMIC DNA]</scope>
    <source>
        <strain evidence="4">p3-SID1799</strain>
    </source>
</reference>
<evidence type="ECO:0000313" key="3">
    <source>
        <dbReference type="EMBL" id="MCT2043479.1"/>
    </source>
</evidence>
<proteinExistence type="predicted"/>
<dbReference type="Proteomes" id="UP001525379">
    <property type="component" value="Unassembled WGS sequence"/>
</dbReference>
<protein>
    <submittedName>
        <fullName evidence="3">Uncharacterized protein</fullName>
    </submittedName>
</protein>
<feature type="transmembrane region" description="Helical" evidence="2">
    <location>
        <begin position="153"/>
        <end position="174"/>
    </location>
</feature>
<dbReference type="RefSeq" id="WP_206394304.1">
    <property type="nucleotide sequence ID" value="NZ_JAFDPW010000001.1"/>
</dbReference>
<keyword evidence="2" id="KW-0472">Membrane</keyword>
<gene>
    <name evidence="3" type="ORF">M3D15_09095</name>
</gene>
<accession>A0ABT2HYV0</accession>
<organism evidence="3 4">
    <name type="scientific">Pseudoclavibacter albus</name>
    <dbReference type="NCBI Taxonomy" id="272241"/>
    <lineage>
        <taxon>Bacteria</taxon>
        <taxon>Bacillati</taxon>
        <taxon>Actinomycetota</taxon>
        <taxon>Actinomycetes</taxon>
        <taxon>Micrococcales</taxon>
        <taxon>Microbacteriaceae</taxon>
        <taxon>Pseudoclavibacter</taxon>
    </lineage>
</organism>
<evidence type="ECO:0000256" key="2">
    <source>
        <dbReference type="SAM" id="Phobius"/>
    </source>
</evidence>
<feature type="transmembrane region" description="Helical" evidence="2">
    <location>
        <begin position="89"/>
        <end position="111"/>
    </location>
</feature>
<comment type="caution">
    <text evidence="3">The sequence shown here is derived from an EMBL/GenBank/DDBJ whole genome shotgun (WGS) entry which is preliminary data.</text>
</comment>
<feature type="transmembrane region" description="Helical" evidence="2">
    <location>
        <begin position="123"/>
        <end position="141"/>
    </location>
</feature>
<keyword evidence="2" id="KW-0812">Transmembrane</keyword>
<evidence type="ECO:0000313" key="4">
    <source>
        <dbReference type="Proteomes" id="UP001525379"/>
    </source>
</evidence>
<sequence>MNESPRTRRAARAAASERSASPRPATTGGRILAAALAAGLIIASLLPWWNAEPPLSRVIDHLSMWHLLFVGVSLGELGKATQFSLVGNALFGLFSTLPTVLLIIALVVRAIRPASMLGKHIRLLGVSSVIGTVWLFLFAFLRSDAANGQPLILIGPWIALLLAIAASVFGHLWWQQAKTRFPKRVRASRATEPEEGTIEDLVGVDLDGDGEIGTGRPAPRRATVASAPALDLDSDDMDDDDDDLGTIAIDTLRDDDEDNSSRTSHRR</sequence>
<keyword evidence="2" id="KW-1133">Transmembrane helix</keyword>
<dbReference type="EMBL" id="JALXSQ010000047">
    <property type="protein sequence ID" value="MCT2043479.1"/>
    <property type="molecule type" value="Genomic_DNA"/>
</dbReference>
<keyword evidence="4" id="KW-1185">Reference proteome</keyword>
<feature type="transmembrane region" description="Helical" evidence="2">
    <location>
        <begin position="31"/>
        <end position="49"/>
    </location>
</feature>
<feature type="region of interest" description="Disordered" evidence="1">
    <location>
        <begin position="205"/>
        <end position="267"/>
    </location>
</feature>
<name>A0ABT2HYV0_9MICO</name>
<feature type="region of interest" description="Disordered" evidence="1">
    <location>
        <begin position="1"/>
        <end position="26"/>
    </location>
</feature>
<feature type="compositionally biased region" description="Acidic residues" evidence="1">
    <location>
        <begin position="232"/>
        <end position="244"/>
    </location>
</feature>
<evidence type="ECO:0000256" key="1">
    <source>
        <dbReference type="SAM" id="MobiDB-lite"/>
    </source>
</evidence>